<evidence type="ECO:0000313" key="7">
    <source>
        <dbReference type="Proteomes" id="UP000198854"/>
    </source>
</evidence>
<dbReference type="InterPro" id="IPR036640">
    <property type="entry name" value="ABC1_TM_sf"/>
</dbReference>
<organism evidence="6 7">
    <name type="scientific">Vibrio xiamenensis</name>
    <dbReference type="NCBI Taxonomy" id="861298"/>
    <lineage>
        <taxon>Bacteria</taxon>
        <taxon>Pseudomonadati</taxon>
        <taxon>Pseudomonadota</taxon>
        <taxon>Gammaproteobacteria</taxon>
        <taxon>Vibrionales</taxon>
        <taxon>Vibrionaceae</taxon>
        <taxon>Vibrio</taxon>
    </lineage>
</organism>
<dbReference type="GO" id="GO:0005886">
    <property type="term" value="C:plasma membrane"/>
    <property type="evidence" value="ECO:0007669"/>
    <property type="project" value="UniProtKB-SubCell"/>
</dbReference>
<accession>A0A1G8FH29</accession>
<evidence type="ECO:0000256" key="2">
    <source>
        <dbReference type="ARBA" id="ARBA00022692"/>
    </source>
</evidence>
<dbReference type="EMBL" id="FNDD01000030">
    <property type="protein sequence ID" value="SDH81448.1"/>
    <property type="molecule type" value="Genomic_DNA"/>
</dbReference>
<keyword evidence="3 5" id="KW-1133">Transmembrane helix</keyword>
<name>A0A1G8FH29_9VIBR</name>
<evidence type="ECO:0000256" key="5">
    <source>
        <dbReference type="SAM" id="Phobius"/>
    </source>
</evidence>
<proteinExistence type="predicted"/>
<dbReference type="Proteomes" id="UP000198854">
    <property type="component" value="Unassembled WGS sequence"/>
</dbReference>
<sequence length="163" mass="18456">MFLSCFVAISKEEPYLGFFSACFWVLTALFVLKQKIRLTDLHTEYTEKNDRYKTLFLKMAREPQDKSLSKLIRLSRAYVLGAKKFQWASEKIGIIFSLVFSFTLSVFMVFQLGLGNGDISSFVKIFGYLVFASMTASTLLYNIVDIIGVGLSLNRIDGVLGVK</sequence>
<keyword evidence="2 5" id="KW-0812">Transmembrane</keyword>
<keyword evidence="4 5" id="KW-0472">Membrane</keyword>
<evidence type="ECO:0000256" key="1">
    <source>
        <dbReference type="ARBA" id="ARBA00004651"/>
    </source>
</evidence>
<feature type="transmembrane region" description="Helical" evidence="5">
    <location>
        <begin position="92"/>
        <end position="113"/>
    </location>
</feature>
<gene>
    <name evidence="6" type="ORF">SAMN04488136_13063</name>
</gene>
<evidence type="ECO:0000313" key="6">
    <source>
        <dbReference type="EMBL" id="SDH81448.1"/>
    </source>
</evidence>
<comment type="subcellular location">
    <subcellularLocation>
        <location evidence="1">Cell membrane</location>
        <topology evidence="1">Multi-pass membrane protein</topology>
    </subcellularLocation>
</comment>
<protein>
    <submittedName>
        <fullName evidence="6">Uncharacterized protein</fullName>
    </submittedName>
</protein>
<reference evidence="6 7" key="1">
    <citation type="submission" date="2016-10" db="EMBL/GenBank/DDBJ databases">
        <authorList>
            <person name="de Groot N.N."/>
        </authorList>
    </citation>
    <scope>NUCLEOTIDE SEQUENCE [LARGE SCALE GENOMIC DNA]</scope>
    <source>
        <strain evidence="6 7">CGMCC 1.10228</strain>
    </source>
</reference>
<keyword evidence="7" id="KW-1185">Reference proteome</keyword>
<evidence type="ECO:0000256" key="3">
    <source>
        <dbReference type="ARBA" id="ARBA00022989"/>
    </source>
</evidence>
<dbReference type="SUPFAM" id="SSF90123">
    <property type="entry name" value="ABC transporter transmembrane region"/>
    <property type="match status" value="1"/>
</dbReference>
<feature type="transmembrane region" description="Helical" evidence="5">
    <location>
        <begin position="15"/>
        <end position="32"/>
    </location>
</feature>
<dbReference type="GO" id="GO:0005524">
    <property type="term" value="F:ATP binding"/>
    <property type="evidence" value="ECO:0007669"/>
    <property type="project" value="InterPro"/>
</dbReference>
<dbReference type="AlphaFoldDB" id="A0A1G8FH29"/>
<feature type="transmembrane region" description="Helical" evidence="5">
    <location>
        <begin position="125"/>
        <end position="144"/>
    </location>
</feature>
<evidence type="ECO:0000256" key="4">
    <source>
        <dbReference type="ARBA" id="ARBA00023136"/>
    </source>
</evidence>